<dbReference type="EMBL" id="CAJNNV010025237">
    <property type="protein sequence ID" value="CAE8613321.1"/>
    <property type="molecule type" value="Genomic_DNA"/>
</dbReference>
<keyword evidence="1" id="KW-0472">Membrane</keyword>
<reference evidence="2" key="1">
    <citation type="submission" date="2021-02" db="EMBL/GenBank/DDBJ databases">
        <authorList>
            <person name="Dougan E. K."/>
            <person name="Rhodes N."/>
            <person name="Thang M."/>
            <person name="Chan C."/>
        </authorList>
    </citation>
    <scope>NUCLEOTIDE SEQUENCE</scope>
</reference>
<feature type="transmembrane region" description="Helical" evidence="1">
    <location>
        <begin position="49"/>
        <end position="67"/>
    </location>
</feature>
<protein>
    <recommendedName>
        <fullName evidence="4">Copper transporter</fullName>
    </recommendedName>
</protein>
<dbReference type="OrthoDB" id="543386at2759"/>
<gene>
    <name evidence="2" type="ORF">PGLA1383_LOCUS31094</name>
</gene>
<accession>A0A813FHY8</accession>
<comment type="caution">
    <text evidence="2">The sequence shown here is derived from an EMBL/GenBank/DDBJ whole genome shotgun (WGS) entry which is preliminary data.</text>
</comment>
<proteinExistence type="predicted"/>
<name>A0A813FHY8_POLGL</name>
<keyword evidence="1" id="KW-0812">Transmembrane</keyword>
<organism evidence="2 3">
    <name type="scientific">Polarella glacialis</name>
    <name type="common">Dinoflagellate</name>
    <dbReference type="NCBI Taxonomy" id="89957"/>
    <lineage>
        <taxon>Eukaryota</taxon>
        <taxon>Sar</taxon>
        <taxon>Alveolata</taxon>
        <taxon>Dinophyceae</taxon>
        <taxon>Suessiales</taxon>
        <taxon>Suessiaceae</taxon>
        <taxon>Polarella</taxon>
    </lineage>
</organism>
<evidence type="ECO:0000256" key="1">
    <source>
        <dbReference type="SAM" id="Phobius"/>
    </source>
</evidence>
<feature type="transmembrane region" description="Helical" evidence="1">
    <location>
        <begin position="115"/>
        <end position="134"/>
    </location>
</feature>
<evidence type="ECO:0000313" key="3">
    <source>
        <dbReference type="Proteomes" id="UP000654075"/>
    </source>
</evidence>
<keyword evidence="1" id="KW-1133">Transmembrane helix</keyword>
<dbReference type="Proteomes" id="UP000654075">
    <property type="component" value="Unassembled WGS sequence"/>
</dbReference>
<feature type="non-terminal residue" evidence="2">
    <location>
        <position position="1"/>
    </location>
</feature>
<evidence type="ECO:0008006" key="4">
    <source>
        <dbReference type="Google" id="ProtNLM"/>
    </source>
</evidence>
<keyword evidence="3" id="KW-1185">Reference proteome</keyword>
<sequence>STSSAVDEPFCNKSSAMAMGMKGFEMKTLHKEGGCQIFLFADLVLDSPWKFALGCLMAFMLAMVVSLTSGRVMQVQQRLQRLGCVGRLVEVGFVGGVTVLGWFVMVIVMSFCTELFISALAGAMVGQWLLGLLVHKEKPEADEYDLESDDSSAAE</sequence>
<dbReference type="AlphaFoldDB" id="A0A813FHY8"/>
<feature type="transmembrane region" description="Helical" evidence="1">
    <location>
        <begin position="88"/>
        <end position="109"/>
    </location>
</feature>
<evidence type="ECO:0000313" key="2">
    <source>
        <dbReference type="EMBL" id="CAE8613321.1"/>
    </source>
</evidence>